<feature type="non-terminal residue" evidence="1">
    <location>
        <position position="1"/>
    </location>
</feature>
<gene>
    <name evidence="1" type="ORF">S01H4_11112</name>
</gene>
<comment type="caution">
    <text evidence="1">The sequence shown here is derived from an EMBL/GenBank/DDBJ whole genome shotgun (WGS) entry which is preliminary data.</text>
</comment>
<organism evidence="1">
    <name type="scientific">marine sediment metagenome</name>
    <dbReference type="NCBI Taxonomy" id="412755"/>
    <lineage>
        <taxon>unclassified sequences</taxon>
        <taxon>metagenomes</taxon>
        <taxon>ecological metagenomes</taxon>
    </lineage>
</organism>
<protein>
    <submittedName>
        <fullName evidence="1">Uncharacterized protein</fullName>
    </submittedName>
</protein>
<accession>X0ZLV9</accession>
<sequence>VVIQPYYTFRNKGLDNIWGLKLSATFIKPGWLKQ</sequence>
<proteinExistence type="predicted"/>
<name>X0ZLV9_9ZZZZ</name>
<reference evidence="1" key="1">
    <citation type="journal article" date="2014" name="Front. Microbiol.">
        <title>High frequency of phylogenetically diverse reductive dehalogenase-homologous genes in deep subseafloor sedimentary metagenomes.</title>
        <authorList>
            <person name="Kawai M."/>
            <person name="Futagami T."/>
            <person name="Toyoda A."/>
            <person name="Takaki Y."/>
            <person name="Nishi S."/>
            <person name="Hori S."/>
            <person name="Arai W."/>
            <person name="Tsubouchi T."/>
            <person name="Morono Y."/>
            <person name="Uchiyama I."/>
            <person name="Ito T."/>
            <person name="Fujiyama A."/>
            <person name="Inagaki F."/>
            <person name="Takami H."/>
        </authorList>
    </citation>
    <scope>NUCLEOTIDE SEQUENCE</scope>
    <source>
        <strain evidence="1">Expedition CK06-06</strain>
    </source>
</reference>
<dbReference type="AlphaFoldDB" id="X0ZLV9"/>
<evidence type="ECO:0000313" key="1">
    <source>
        <dbReference type="EMBL" id="GAG70685.1"/>
    </source>
</evidence>
<dbReference type="EMBL" id="BART01004423">
    <property type="protein sequence ID" value="GAG70685.1"/>
    <property type="molecule type" value="Genomic_DNA"/>
</dbReference>